<organism evidence="1 2">
    <name type="scientific">Auriscalpium vulgare</name>
    <dbReference type="NCBI Taxonomy" id="40419"/>
    <lineage>
        <taxon>Eukaryota</taxon>
        <taxon>Fungi</taxon>
        <taxon>Dikarya</taxon>
        <taxon>Basidiomycota</taxon>
        <taxon>Agaricomycotina</taxon>
        <taxon>Agaricomycetes</taxon>
        <taxon>Russulales</taxon>
        <taxon>Auriscalpiaceae</taxon>
        <taxon>Auriscalpium</taxon>
    </lineage>
</organism>
<accession>A0ACB8REK9</accession>
<proteinExistence type="predicted"/>
<evidence type="ECO:0000313" key="1">
    <source>
        <dbReference type="EMBL" id="KAI0042654.1"/>
    </source>
</evidence>
<name>A0ACB8REK9_9AGAM</name>
<dbReference type="EMBL" id="MU276054">
    <property type="protein sequence ID" value="KAI0042654.1"/>
    <property type="molecule type" value="Genomic_DNA"/>
</dbReference>
<sequence length="777" mass="87957">MVNPIFSSLLPVPPMIILDDVDAGLSSTDTRVEEDATAASWDSSYARKRLQLVNKLRTIGLDRYIDLPIVAVVGSTSAGKSSLIQAMSGVTLPRDADTCTRCPIECRLMKSDEPWTCRVSLRFATDSDLRRQGGATSVPFGEPIMEAHKDEIEDRVRRAQRAVLTPSVPLEDFVDKNEAYFPAIERSFTENIVCLEISGSDVADLAFVDLPGLVRTVGSSGNAADIGLIENLVVKYIERPNCIILLAVACETHFANQGAHEIVHRYDPKGERTIGVLTKPDKISAGEEERWMKFIRGEEEPLVHGWYCIKRPDFQAMLLDPSLETARNQEKAWFEKTDPWCYSNLKRFFRTPNLVAALIRTLGELVTKRIPELTQRIKELLDSTREQLRSLPKPLSSDSVAEVYDLLRKFSDSILSRITRLDDDDDDDLLSQIEEQRRTFKRKIRATAPGFRAWNKGIQPPEVAVPDDLIDKDNMPLAGECGDPVFLEEVTKRAERTRQRDVPDSFSNEVAKGYLRMATKSWDTPTKKFVKCVFDILSEFVQRTVDEHFKQFTEGGFPPQVLRIVQCHLNACQEATLKHVDLFLRLEQKASTDNAQYFRHFRKLYLSYYTSQRLASQEHPFFKGINMKPFNPNGESKATPAFESGVITAKTSLQKLGITVNDPADLARLLPDDPETPVLAIMATASALFEVSLKRFTDYILLIVEEELTVGLTRDLYTALKDGFSFEDRNIVENCKTLLQEPAETTRLREQLSQALQRLAEAREEISDFWVDFRSRG</sequence>
<protein>
    <submittedName>
        <fullName evidence="1">Uncharacterized protein</fullName>
    </submittedName>
</protein>
<reference evidence="1" key="2">
    <citation type="journal article" date="2022" name="New Phytol.">
        <title>Evolutionary transition to the ectomycorrhizal habit in the genomes of a hyperdiverse lineage of mushroom-forming fungi.</title>
        <authorList>
            <person name="Looney B."/>
            <person name="Miyauchi S."/>
            <person name="Morin E."/>
            <person name="Drula E."/>
            <person name="Courty P.E."/>
            <person name="Kohler A."/>
            <person name="Kuo A."/>
            <person name="LaButti K."/>
            <person name="Pangilinan J."/>
            <person name="Lipzen A."/>
            <person name="Riley R."/>
            <person name="Andreopoulos W."/>
            <person name="He G."/>
            <person name="Johnson J."/>
            <person name="Nolan M."/>
            <person name="Tritt A."/>
            <person name="Barry K.W."/>
            <person name="Grigoriev I.V."/>
            <person name="Nagy L.G."/>
            <person name="Hibbett D."/>
            <person name="Henrissat B."/>
            <person name="Matheny P.B."/>
            <person name="Labbe J."/>
            <person name="Martin F.M."/>
        </authorList>
    </citation>
    <scope>NUCLEOTIDE SEQUENCE</scope>
    <source>
        <strain evidence="1">FP105234-sp</strain>
    </source>
</reference>
<reference evidence="1" key="1">
    <citation type="submission" date="2021-02" db="EMBL/GenBank/DDBJ databases">
        <authorList>
            <consortium name="DOE Joint Genome Institute"/>
            <person name="Ahrendt S."/>
            <person name="Looney B.P."/>
            <person name="Miyauchi S."/>
            <person name="Morin E."/>
            <person name="Drula E."/>
            <person name="Courty P.E."/>
            <person name="Chicoki N."/>
            <person name="Fauchery L."/>
            <person name="Kohler A."/>
            <person name="Kuo A."/>
            <person name="Labutti K."/>
            <person name="Pangilinan J."/>
            <person name="Lipzen A."/>
            <person name="Riley R."/>
            <person name="Andreopoulos W."/>
            <person name="He G."/>
            <person name="Johnson J."/>
            <person name="Barry K.W."/>
            <person name="Grigoriev I.V."/>
            <person name="Nagy L."/>
            <person name="Hibbett D."/>
            <person name="Henrissat B."/>
            <person name="Matheny P.B."/>
            <person name="Labbe J."/>
            <person name="Martin F."/>
        </authorList>
    </citation>
    <scope>NUCLEOTIDE SEQUENCE</scope>
    <source>
        <strain evidence="1">FP105234-sp</strain>
    </source>
</reference>
<dbReference type="Proteomes" id="UP000814033">
    <property type="component" value="Unassembled WGS sequence"/>
</dbReference>
<keyword evidence="2" id="KW-1185">Reference proteome</keyword>
<comment type="caution">
    <text evidence="1">The sequence shown here is derived from an EMBL/GenBank/DDBJ whole genome shotgun (WGS) entry which is preliminary data.</text>
</comment>
<gene>
    <name evidence="1" type="ORF">FA95DRAFT_1525197</name>
</gene>
<evidence type="ECO:0000313" key="2">
    <source>
        <dbReference type="Proteomes" id="UP000814033"/>
    </source>
</evidence>